<proteinExistence type="predicted"/>
<keyword evidence="2" id="KW-1185">Reference proteome</keyword>
<dbReference type="EMBL" id="AP024849">
    <property type="protein sequence ID" value="BCZ46381.1"/>
    <property type="molecule type" value="Genomic_DNA"/>
</dbReference>
<organism evidence="1 2">
    <name type="scientific">Clostridium gelidum</name>
    <dbReference type="NCBI Taxonomy" id="704125"/>
    <lineage>
        <taxon>Bacteria</taxon>
        <taxon>Bacillati</taxon>
        <taxon>Bacillota</taxon>
        <taxon>Clostridia</taxon>
        <taxon>Eubacteriales</taxon>
        <taxon>Clostridiaceae</taxon>
        <taxon>Clostridium</taxon>
    </lineage>
</organism>
<protein>
    <submittedName>
        <fullName evidence="1">Uncharacterized protein</fullName>
    </submittedName>
</protein>
<accession>A0ABN6J0A3</accession>
<evidence type="ECO:0000313" key="1">
    <source>
        <dbReference type="EMBL" id="BCZ46381.1"/>
    </source>
</evidence>
<name>A0ABN6J0A3_9CLOT</name>
<dbReference type="Proteomes" id="UP000824633">
    <property type="component" value="Chromosome"/>
</dbReference>
<evidence type="ECO:0000313" key="2">
    <source>
        <dbReference type="Proteomes" id="UP000824633"/>
    </source>
</evidence>
<gene>
    <name evidence="1" type="ORF">psyc5s11_24480</name>
</gene>
<reference evidence="2" key="1">
    <citation type="submission" date="2021-07" db="EMBL/GenBank/DDBJ databases">
        <title>Complete genome sequencing of a Clostridium isolate.</title>
        <authorList>
            <person name="Ueki A."/>
            <person name="Tonouchi A."/>
        </authorList>
    </citation>
    <scope>NUCLEOTIDE SEQUENCE [LARGE SCALE GENOMIC DNA]</scope>
    <source>
        <strain evidence="2">C5S11</strain>
    </source>
</reference>
<sequence>MFTIFFKTNQKDSLNNHKMFKLSLKIFIDPTKTFHSFLFACTFTTIFFTLEHSPAAQPGLCASFGKKIA</sequence>